<organism evidence="4 5">
    <name type="scientific">Zhongshania borealis</name>
    <dbReference type="NCBI Taxonomy" id="889488"/>
    <lineage>
        <taxon>Bacteria</taxon>
        <taxon>Pseudomonadati</taxon>
        <taxon>Pseudomonadota</taxon>
        <taxon>Gammaproteobacteria</taxon>
        <taxon>Cellvibrionales</taxon>
        <taxon>Spongiibacteraceae</taxon>
        <taxon>Zhongshania</taxon>
    </lineage>
</organism>
<evidence type="ECO:0000256" key="2">
    <source>
        <dbReference type="PROSITE-ProRule" id="PRU00335"/>
    </source>
</evidence>
<keyword evidence="5" id="KW-1185">Reference proteome</keyword>
<dbReference type="RefSeq" id="WP_344937250.1">
    <property type="nucleotide sequence ID" value="NZ_BAABDM010000006.1"/>
</dbReference>
<accession>A0ABP7X196</accession>
<dbReference type="Gene3D" id="1.10.357.10">
    <property type="entry name" value="Tetracycline Repressor, domain 2"/>
    <property type="match status" value="1"/>
</dbReference>
<proteinExistence type="predicted"/>
<dbReference type="PANTHER" id="PTHR43479:SF11">
    <property type="entry name" value="ACREF_ENVCD OPERON REPRESSOR-RELATED"/>
    <property type="match status" value="1"/>
</dbReference>
<protein>
    <submittedName>
        <fullName evidence="4">TetR/AcrR family transcriptional regulator</fullName>
    </submittedName>
</protein>
<dbReference type="PANTHER" id="PTHR43479">
    <property type="entry name" value="ACREF/ENVCD OPERON REPRESSOR-RELATED"/>
    <property type="match status" value="1"/>
</dbReference>
<evidence type="ECO:0000313" key="4">
    <source>
        <dbReference type="EMBL" id="GAA4101277.1"/>
    </source>
</evidence>
<keyword evidence="1 2" id="KW-0238">DNA-binding</keyword>
<dbReference type="SUPFAM" id="SSF46689">
    <property type="entry name" value="Homeodomain-like"/>
    <property type="match status" value="1"/>
</dbReference>
<dbReference type="Pfam" id="PF00440">
    <property type="entry name" value="TetR_N"/>
    <property type="match status" value="1"/>
</dbReference>
<feature type="domain" description="HTH tetR-type" evidence="3">
    <location>
        <begin position="21"/>
        <end position="81"/>
    </location>
</feature>
<comment type="caution">
    <text evidence="4">The sequence shown here is derived from an EMBL/GenBank/DDBJ whole genome shotgun (WGS) entry which is preliminary data.</text>
</comment>
<reference evidence="5" key="1">
    <citation type="journal article" date="2019" name="Int. J. Syst. Evol. Microbiol.">
        <title>The Global Catalogue of Microorganisms (GCM) 10K type strain sequencing project: providing services to taxonomists for standard genome sequencing and annotation.</title>
        <authorList>
            <consortium name="The Broad Institute Genomics Platform"/>
            <consortium name="The Broad Institute Genome Sequencing Center for Infectious Disease"/>
            <person name="Wu L."/>
            <person name="Ma J."/>
        </authorList>
    </citation>
    <scope>NUCLEOTIDE SEQUENCE [LARGE SCALE GENOMIC DNA]</scope>
    <source>
        <strain evidence="5">JCM 17304</strain>
    </source>
</reference>
<evidence type="ECO:0000256" key="1">
    <source>
        <dbReference type="ARBA" id="ARBA00023125"/>
    </source>
</evidence>
<name>A0ABP7X196_9GAMM</name>
<dbReference type="PRINTS" id="PR00455">
    <property type="entry name" value="HTHTETR"/>
</dbReference>
<dbReference type="InterPro" id="IPR001647">
    <property type="entry name" value="HTH_TetR"/>
</dbReference>
<feature type="DNA-binding region" description="H-T-H motif" evidence="2">
    <location>
        <begin position="44"/>
        <end position="63"/>
    </location>
</feature>
<evidence type="ECO:0000259" key="3">
    <source>
        <dbReference type="PROSITE" id="PS50977"/>
    </source>
</evidence>
<dbReference type="EMBL" id="BAABDM010000006">
    <property type="protein sequence ID" value="GAA4101277.1"/>
    <property type="molecule type" value="Genomic_DNA"/>
</dbReference>
<dbReference type="InterPro" id="IPR050624">
    <property type="entry name" value="HTH-type_Tx_Regulator"/>
</dbReference>
<sequence length="216" mass="23941">MPNTPIKPRRYRGASGDQRRAERYQQLIDAGLAVIGDVGYQACSVRSICAEAGLTERYFYESFANKEALLAEIYHAQTDYLKATMLAAFAHAERNSEAFANAGLRAFFETLHQNPAIARLLLFEILGVSDTVDRLYYEAMEEFAVLIRSLASSLGLADIANMPNQDIIYAGLVGAVIQIARRWALTGYQDSVDVVVASSLFLFVATSNYTERTYNA</sequence>
<evidence type="ECO:0000313" key="5">
    <source>
        <dbReference type="Proteomes" id="UP001500392"/>
    </source>
</evidence>
<gene>
    <name evidence="4" type="ORF">GCM10022414_28540</name>
</gene>
<dbReference type="Proteomes" id="UP001500392">
    <property type="component" value="Unassembled WGS sequence"/>
</dbReference>
<dbReference type="PROSITE" id="PS50977">
    <property type="entry name" value="HTH_TETR_2"/>
    <property type="match status" value="1"/>
</dbReference>
<dbReference type="InterPro" id="IPR009057">
    <property type="entry name" value="Homeodomain-like_sf"/>
</dbReference>